<comment type="function">
    <text evidence="5">Part of the ABC transporter complex BtuCDF involved in vitamin B12 import. Binds vitamin B12 and delivers it to the periplasmic surface of BtuC.</text>
</comment>
<name>A0ABS4PB64_9GAMM</name>
<reference evidence="7 8" key="1">
    <citation type="submission" date="2021-03" db="EMBL/GenBank/DDBJ databases">
        <authorList>
            <person name="D'Agostino P."/>
            <person name="Huntemann M."/>
            <person name="Clum A."/>
            <person name="Spunde A."/>
            <person name="Palaniappan K."/>
            <person name="Ritter S."/>
            <person name="Mikhailova N."/>
            <person name="Chen I.-M."/>
            <person name="Stamatis D."/>
            <person name="Reddy T."/>
            <person name="O'Malley R."/>
            <person name="Daum C."/>
            <person name="Shapiro N."/>
            <person name="Ivanova N."/>
            <person name="Kyrpides N."/>
            <person name="Woyke T."/>
        </authorList>
    </citation>
    <scope>NUCLEOTIDE SEQUENCE [LARGE SCALE GENOMIC DNA]</scope>
    <source>
        <strain evidence="7 8">WS4403</strain>
    </source>
</reference>
<dbReference type="NCBIfam" id="NF038402">
    <property type="entry name" value="TroA_like"/>
    <property type="match status" value="1"/>
</dbReference>
<dbReference type="Gene3D" id="3.40.50.1980">
    <property type="entry name" value="Nitrogenase molybdenum iron protein domain"/>
    <property type="match status" value="2"/>
</dbReference>
<feature type="site" description="Important for BtuC binding" evidence="5">
    <location>
        <position position="202"/>
    </location>
</feature>
<feature type="site" description="Important for BtuC binding" evidence="5">
    <location>
        <position position="72"/>
    </location>
</feature>
<dbReference type="PANTHER" id="PTHR42860">
    <property type="entry name" value="VITAMIN B12-BINDING PROTEIN"/>
    <property type="match status" value="1"/>
</dbReference>
<feature type="domain" description="Fe/B12 periplasmic-binding" evidence="6">
    <location>
        <begin position="25"/>
        <end position="266"/>
    </location>
</feature>
<comment type="caution">
    <text evidence="7">The sequence shown here is derived from an EMBL/GenBank/DDBJ whole genome shotgun (WGS) entry which is preliminary data.</text>
</comment>
<feature type="chain" id="PRO_5044927677" description="Vitamin B12-binding protein" evidence="5">
    <location>
        <begin position="21"/>
        <end position="266"/>
    </location>
</feature>
<evidence type="ECO:0000256" key="1">
    <source>
        <dbReference type="ARBA" id="ARBA00022448"/>
    </source>
</evidence>
<dbReference type="SUPFAM" id="SSF53807">
    <property type="entry name" value="Helical backbone' metal receptor"/>
    <property type="match status" value="1"/>
</dbReference>
<dbReference type="EMBL" id="JAGGMQ010000001">
    <property type="protein sequence ID" value="MBP2169869.1"/>
    <property type="molecule type" value="Genomic_DNA"/>
</dbReference>
<evidence type="ECO:0000313" key="8">
    <source>
        <dbReference type="Proteomes" id="UP001195624"/>
    </source>
</evidence>
<accession>A0ABS4PB64</accession>
<dbReference type="NCBIfam" id="NF002894">
    <property type="entry name" value="PRK03379.1"/>
    <property type="match status" value="1"/>
</dbReference>
<dbReference type="Proteomes" id="UP001195624">
    <property type="component" value="Unassembled WGS sequence"/>
</dbReference>
<comment type="similarity">
    <text evidence="5">Belongs to the BtuF family.</text>
</comment>
<dbReference type="InterPro" id="IPR002491">
    <property type="entry name" value="ABC_transptr_periplasmic_BD"/>
</dbReference>
<dbReference type="CDD" id="cd01144">
    <property type="entry name" value="BtuF"/>
    <property type="match status" value="1"/>
</dbReference>
<dbReference type="InterPro" id="IPR054828">
    <property type="entry name" value="Vit_B12_bind_prot"/>
</dbReference>
<evidence type="ECO:0000259" key="6">
    <source>
        <dbReference type="PROSITE" id="PS50983"/>
    </source>
</evidence>
<dbReference type="Pfam" id="PF01497">
    <property type="entry name" value="Peripla_BP_2"/>
    <property type="match status" value="1"/>
</dbReference>
<sequence length="266" mass="29436" precursor="true">MAKFFATLLLLLALPGVALAAAAPRVISLAPHLTELAFAAGITPVAVSAYSDYPPQATKLEQVANWQGINVERILALKPDVVLAWRGGTPQRQVEQLQALGLKIVWLDAQSIESVVDGLRELQVWSPQPQLARQHADALAQRFAALRQRYQHLQRQPVFLQFGMQPLFTASQATLQNQILQLCGGDNIFADSRVPWPQVSREQVLMRHPQAIVITGDAARIPAVIRFWQPQLSVPVIAINDDWFSRAGPRIIQAAEQLCSMLQPNK</sequence>
<dbReference type="HAMAP" id="MF_01000">
    <property type="entry name" value="BtuF"/>
    <property type="match status" value="1"/>
</dbReference>
<evidence type="ECO:0000256" key="5">
    <source>
        <dbReference type="HAMAP-Rule" id="MF_01000"/>
    </source>
</evidence>
<keyword evidence="2 5" id="KW-0732">Signal</keyword>
<keyword evidence="1 5" id="KW-0813">Transport</keyword>
<keyword evidence="4 5" id="KW-1015">Disulfide bond</keyword>
<dbReference type="InterPro" id="IPR051030">
    <property type="entry name" value="Vitamin_B12-ABC_binding"/>
</dbReference>
<comment type="subunit">
    <text evidence="5">The complex is composed of two ATP-binding proteins (BtuD), two transmembrane proteins (BtuC) and a solute-binding protein (BtuF).</text>
</comment>
<evidence type="ECO:0000256" key="2">
    <source>
        <dbReference type="ARBA" id="ARBA00022729"/>
    </source>
</evidence>
<feature type="binding site" evidence="5">
    <location>
        <position position="50"/>
    </location>
    <ligand>
        <name>cyanocob(III)alamin</name>
        <dbReference type="ChEBI" id="CHEBI:17439"/>
    </ligand>
</feature>
<evidence type="ECO:0000256" key="4">
    <source>
        <dbReference type="ARBA" id="ARBA00023157"/>
    </source>
</evidence>
<organism evidence="7 8">
    <name type="scientific">Winslowiella toletana</name>
    <dbReference type="NCBI Taxonomy" id="92490"/>
    <lineage>
        <taxon>Bacteria</taxon>
        <taxon>Pseudomonadati</taxon>
        <taxon>Pseudomonadota</taxon>
        <taxon>Gammaproteobacteria</taxon>
        <taxon>Enterobacterales</taxon>
        <taxon>Erwiniaceae</taxon>
        <taxon>Winslowiella</taxon>
    </lineage>
</organism>
<feature type="signal peptide" evidence="5">
    <location>
        <begin position="1"/>
        <end position="20"/>
    </location>
</feature>
<dbReference type="PANTHER" id="PTHR42860:SF1">
    <property type="entry name" value="VITAMIN B12-BINDING PROTEIN"/>
    <property type="match status" value="1"/>
</dbReference>
<dbReference type="InterPro" id="IPR023544">
    <property type="entry name" value="ABC_transptr_vit_B12-bd"/>
</dbReference>
<evidence type="ECO:0000256" key="3">
    <source>
        <dbReference type="ARBA" id="ARBA00022764"/>
    </source>
</evidence>
<protein>
    <recommendedName>
        <fullName evidence="5">Vitamin B12-binding protein</fullName>
    </recommendedName>
</protein>
<proteinExistence type="inferred from homology"/>
<comment type="caution">
    <text evidence="5">Lacks conserved residue(s) required for the propagation of feature annotation.</text>
</comment>
<gene>
    <name evidence="5" type="primary">btuF</name>
    <name evidence="7" type="ORF">J2125_003061</name>
</gene>
<dbReference type="RefSeq" id="WP_017800371.1">
    <property type="nucleotide sequence ID" value="NZ_JAGGMQ010000001.1"/>
</dbReference>
<reference evidence="8" key="2">
    <citation type="submission" date="2023-07" db="EMBL/GenBank/DDBJ databases">
        <title>Genome mining of underrepresented organisms for secondary metabolites.</title>
        <authorList>
            <person name="D'Agostino P.M."/>
        </authorList>
    </citation>
    <scope>NUCLEOTIDE SEQUENCE [LARGE SCALE GENOMIC DNA]</scope>
    <source>
        <strain evidence="8">WS4403</strain>
    </source>
</reference>
<feature type="disulfide bond" evidence="5">
    <location>
        <begin position="183"/>
        <end position="259"/>
    </location>
</feature>
<keyword evidence="8" id="KW-1185">Reference proteome</keyword>
<comment type="subcellular location">
    <subcellularLocation>
        <location evidence="5">Periplasm</location>
    </subcellularLocation>
</comment>
<dbReference type="PROSITE" id="PS50983">
    <property type="entry name" value="FE_B12_PBP"/>
    <property type="match status" value="1"/>
</dbReference>
<keyword evidence="3 5" id="KW-0574">Periplasm</keyword>
<evidence type="ECO:0000313" key="7">
    <source>
        <dbReference type="EMBL" id="MBP2169869.1"/>
    </source>
</evidence>